<feature type="domain" description="G-protein coupled receptors family 1 profile" evidence="6">
    <location>
        <begin position="17"/>
        <end position="210"/>
    </location>
</feature>
<evidence type="ECO:0000256" key="4">
    <source>
        <dbReference type="ARBA" id="ARBA00023136"/>
    </source>
</evidence>
<feature type="transmembrane region" description="Helical" evidence="5">
    <location>
        <begin position="145"/>
        <end position="169"/>
    </location>
</feature>
<dbReference type="WBParaSite" id="nRc.2.0.1.t17782-RA">
    <property type="protein sequence ID" value="nRc.2.0.1.t17782-RA"/>
    <property type="gene ID" value="nRc.2.0.1.g17782"/>
</dbReference>
<dbReference type="GO" id="GO:0016020">
    <property type="term" value="C:membrane"/>
    <property type="evidence" value="ECO:0007669"/>
    <property type="project" value="UniProtKB-SubCell"/>
</dbReference>
<evidence type="ECO:0000256" key="5">
    <source>
        <dbReference type="SAM" id="Phobius"/>
    </source>
</evidence>
<evidence type="ECO:0000259" key="6">
    <source>
        <dbReference type="PROSITE" id="PS50262"/>
    </source>
</evidence>
<dbReference type="InterPro" id="IPR017452">
    <property type="entry name" value="GPCR_Rhodpsn_7TM"/>
</dbReference>
<evidence type="ECO:0000256" key="1">
    <source>
        <dbReference type="ARBA" id="ARBA00004370"/>
    </source>
</evidence>
<keyword evidence="3 5" id="KW-1133">Transmembrane helix</keyword>
<feature type="transmembrane region" description="Helical" evidence="5">
    <location>
        <begin position="41"/>
        <end position="63"/>
    </location>
</feature>
<keyword evidence="2 5" id="KW-0812">Transmembrane</keyword>
<keyword evidence="7" id="KW-1185">Reference proteome</keyword>
<accession>A0A915IVD5</accession>
<protein>
    <submittedName>
        <fullName evidence="8">G-protein coupled receptors family 1 profile domain-containing protein</fullName>
    </submittedName>
</protein>
<dbReference type="CDD" id="cd00637">
    <property type="entry name" value="7tm_classA_rhodopsin-like"/>
    <property type="match status" value="1"/>
</dbReference>
<reference evidence="8" key="1">
    <citation type="submission" date="2022-11" db="UniProtKB">
        <authorList>
            <consortium name="WormBaseParasite"/>
        </authorList>
    </citation>
    <scope>IDENTIFICATION</scope>
</reference>
<dbReference type="PROSITE" id="PS50262">
    <property type="entry name" value="G_PROTEIN_RECEP_F1_2"/>
    <property type="match status" value="1"/>
</dbReference>
<keyword evidence="4 5" id="KW-0472">Membrane</keyword>
<feature type="transmembrane region" description="Helical" evidence="5">
    <location>
        <begin position="215"/>
        <end position="231"/>
    </location>
</feature>
<feature type="transmembrane region" description="Helical" evidence="5">
    <location>
        <begin position="190"/>
        <end position="209"/>
    </location>
</feature>
<evidence type="ECO:0000256" key="3">
    <source>
        <dbReference type="ARBA" id="ARBA00022989"/>
    </source>
</evidence>
<evidence type="ECO:0000256" key="2">
    <source>
        <dbReference type="ARBA" id="ARBA00022692"/>
    </source>
</evidence>
<organism evidence="7 8">
    <name type="scientific">Romanomermis culicivorax</name>
    <name type="common">Nematode worm</name>
    <dbReference type="NCBI Taxonomy" id="13658"/>
    <lineage>
        <taxon>Eukaryota</taxon>
        <taxon>Metazoa</taxon>
        <taxon>Ecdysozoa</taxon>
        <taxon>Nematoda</taxon>
        <taxon>Enoplea</taxon>
        <taxon>Dorylaimia</taxon>
        <taxon>Mermithida</taxon>
        <taxon>Mermithoidea</taxon>
        <taxon>Mermithidae</taxon>
        <taxon>Romanomermis</taxon>
    </lineage>
</organism>
<name>A0A915IVD5_ROMCU</name>
<feature type="transmembrane region" description="Helical" evidence="5">
    <location>
        <begin position="12"/>
        <end position="29"/>
    </location>
</feature>
<comment type="subcellular location">
    <subcellularLocation>
        <location evidence="1">Membrane</location>
    </subcellularLocation>
</comment>
<dbReference type="PRINTS" id="PR00173">
    <property type="entry name" value="EDTRNSPORT"/>
</dbReference>
<proteinExistence type="predicted"/>
<dbReference type="Gene3D" id="1.20.1070.10">
    <property type="entry name" value="Rhodopsin 7-helix transmembrane proteins"/>
    <property type="match status" value="1"/>
</dbReference>
<evidence type="ECO:0000313" key="8">
    <source>
        <dbReference type="WBParaSite" id="nRc.2.0.1.t17782-RA"/>
    </source>
</evidence>
<feature type="transmembrane region" description="Helical" evidence="5">
    <location>
        <begin position="120"/>
        <end position="139"/>
    </location>
</feature>
<dbReference type="SUPFAM" id="SSF81321">
    <property type="entry name" value="Family A G protein-coupled receptor-like"/>
    <property type="match status" value="1"/>
</dbReference>
<evidence type="ECO:0000313" key="7">
    <source>
        <dbReference type="Proteomes" id="UP000887565"/>
    </source>
</evidence>
<dbReference type="Proteomes" id="UP000887565">
    <property type="component" value="Unplaced"/>
</dbReference>
<sequence>MYNISSIALEQGINVAGIIFYIIVIFGILKHFTTFGTAYMPFILTVAFQDLVVLLTAILFNFSGSDFQSTVVFKAAYVLFYVCIISELLIHTVIAFNRLIAIVFFQYYKSIFTKKFSLHLIALCFLLTILFTICNALMTDYISDVINIVLNIVCWLSTILMYAVAGVVSTLRTRKSVIHQNTEFRRELRLFVQAAFVAFVMSLLLISQFIPECSISLLIGVGLLVAAHFAIERSTCKSSLGDQ</sequence>
<feature type="transmembrane region" description="Helical" evidence="5">
    <location>
        <begin position="75"/>
        <end position="108"/>
    </location>
</feature>
<dbReference type="AlphaFoldDB" id="A0A915IVD5"/>